<dbReference type="PANTHER" id="PTHR11915">
    <property type="entry name" value="SPECTRIN/FILAMIN RELATED CYTOSKELETAL PROTEIN"/>
    <property type="match status" value="1"/>
</dbReference>
<dbReference type="EMBL" id="CAKOFQ010008336">
    <property type="protein sequence ID" value="CAH2013505.1"/>
    <property type="molecule type" value="Genomic_DNA"/>
</dbReference>
<name>A0A9P0MG16_ACAOB</name>
<dbReference type="Pfam" id="PF00435">
    <property type="entry name" value="Spectrin"/>
    <property type="match status" value="2"/>
</dbReference>
<feature type="compositionally biased region" description="Polar residues" evidence="3">
    <location>
        <begin position="292"/>
        <end position="304"/>
    </location>
</feature>
<keyword evidence="5" id="KW-1185">Reference proteome</keyword>
<dbReference type="CDD" id="cd00176">
    <property type="entry name" value="SPEC"/>
    <property type="match status" value="1"/>
</dbReference>
<gene>
    <name evidence="4" type="ORF">ACAOBT_LOCUS33510</name>
</gene>
<dbReference type="InterPro" id="IPR002017">
    <property type="entry name" value="Spectrin_repeat"/>
</dbReference>
<evidence type="ECO:0000256" key="2">
    <source>
        <dbReference type="SAM" id="Coils"/>
    </source>
</evidence>
<dbReference type="SUPFAM" id="SSF46966">
    <property type="entry name" value="Spectrin repeat"/>
    <property type="match status" value="2"/>
</dbReference>
<proteinExistence type="predicted"/>
<keyword evidence="1" id="KW-0677">Repeat</keyword>
<dbReference type="InterPro" id="IPR018159">
    <property type="entry name" value="Spectrin/alpha-actinin"/>
</dbReference>
<dbReference type="Gene3D" id="1.10.418.10">
    <property type="entry name" value="Calponin-like domain"/>
    <property type="match status" value="1"/>
</dbReference>
<dbReference type="Proteomes" id="UP001152888">
    <property type="component" value="Unassembled WGS sequence"/>
</dbReference>
<feature type="compositionally biased region" description="Basic and acidic residues" evidence="3">
    <location>
        <begin position="319"/>
        <end position="329"/>
    </location>
</feature>
<comment type="caution">
    <text evidence="4">The sequence shown here is derived from an EMBL/GenBank/DDBJ whole genome shotgun (WGS) entry which is preliminary data.</text>
</comment>
<dbReference type="GO" id="GO:0005737">
    <property type="term" value="C:cytoplasm"/>
    <property type="evidence" value="ECO:0007669"/>
    <property type="project" value="UniProtKB-ARBA"/>
</dbReference>
<dbReference type="Gene3D" id="1.20.58.60">
    <property type="match status" value="2"/>
</dbReference>
<evidence type="ECO:0000256" key="3">
    <source>
        <dbReference type="SAM" id="MobiDB-lite"/>
    </source>
</evidence>
<reference evidence="4" key="1">
    <citation type="submission" date="2022-03" db="EMBL/GenBank/DDBJ databases">
        <authorList>
            <person name="Sayadi A."/>
        </authorList>
    </citation>
    <scope>NUCLEOTIDE SEQUENCE</scope>
</reference>
<dbReference type="InterPro" id="IPR036872">
    <property type="entry name" value="CH_dom_sf"/>
</dbReference>
<evidence type="ECO:0000256" key="1">
    <source>
        <dbReference type="ARBA" id="ARBA00022737"/>
    </source>
</evidence>
<organism evidence="4 5">
    <name type="scientific">Acanthoscelides obtectus</name>
    <name type="common">Bean weevil</name>
    <name type="synonym">Bruchus obtectus</name>
    <dbReference type="NCBI Taxonomy" id="200917"/>
    <lineage>
        <taxon>Eukaryota</taxon>
        <taxon>Metazoa</taxon>
        <taxon>Ecdysozoa</taxon>
        <taxon>Arthropoda</taxon>
        <taxon>Hexapoda</taxon>
        <taxon>Insecta</taxon>
        <taxon>Pterygota</taxon>
        <taxon>Neoptera</taxon>
        <taxon>Endopterygota</taxon>
        <taxon>Coleoptera</taxon>
        <taxon>Polyphaga</taxon>
        <taxon>Cucujiformia</taxon>
        <taxon>Chrysomeloidea</taxon>
        <taxon>Chrysomelidae</taxon>
        <taxon>Bruchinae</taxon>
        <taxon>Bruchini</taxon>
        <taxon>Acanthoscelides</taxon>
    </lineage>
</organism>
<accession>A0A9P0MG16</accession>
<feature type="region of interest" description="Disordered" evidence="3">
    <location>
        <begin position="265"/>
        <end position="350"/>
    </location>
</feature>
<evidence type="ECO:0000313" key="5">
    <source>
        <dbReference type="Proteomes" id="UP001152888"/>
    </source>
</evidence>
<protein>
    <submittedName>
        <fullName evidence="4">Uncharacterized protein</fullName>
    </submittedName>
</protein>
<keyword evidence="2" id="KW-0175">Coiled coil</keyword>
<dbReference type="OrthoDB" id="18853at2759"/>
<dbReference type="AlphaFoldDB" id="A0A9P0MG16"/>
<feature type="compositionally biased region" description="Basic residues" evidence="3">
    <location>
        <begin position="337"/>
        <end position="350"/>
    </location>
</feature>
<sequence>MLDPGRFNHTPKPDERAIMTYVSCYYHAFQGAQQAETAANRICKVLKVNQENERLMEEYERLASDLLEWIRRTMPWLASRQTDNSLAGVQKKLEEYRTYRRKHKPPRVEQKAKLETNFNTLQTNLGCPTGPLHAHEGKMVSDIANAWKGLEHAEKAFEEWLLSEMMRLERLELWLRNSSTKRTLTKKWTRGKEEMLQSQDFRQCRLTELKALKKSTKRSNRIAAHQDRVEQIAAIAQELNTLEYHDSATVNARCQRICDQWDRPGCSDPAQETGIGRSRAHHGEDRHPPSGVRQTGSSIQQLVGRNQGGPGGHLHRTYRRGDTGADRRTQSFQGNIRRSRQRIPKHCRTG</sequence>
<evidence type="ECO:0000313" key="4">
    <source>
        <dbReference type="EMBL" id="CAH2013505.1"/>
    </source>
</evidence>
<feature type="coiled-coil region" evidence="2">
    <location>
        <begin position="45"/>
        <end position="72"/>
    </location>
</feature>
<dbReference type="SMART" id="SM00150">
    <property type="entry name" value="SPEC"/>
    <property type="match status" value="2"/>
</dbReference>